<evidence type="ECO:0000259" key="4">
    <source>
        <dbReference type="PROSITE" id="PS50987"/>
    </source>
</evidence>
<protein>
    <submittedName>
        <fullName evidence="5">Helix-turn-helix domain-containing protein</fullName>
    </submittedName>
</protein>
<evidence type="ECO:0000313" key="6">
    <source>
        <dbReference type="Proteomes" id="UP001220022"/>
    </source>
</evidence>
<accession>A0ABT5Z3M6</accession>
<dbReference type="InterPro" id="IPR001845">
    <property type="entry name" value="HTH_ArsR_DNA-bd_dom"/>
</dbReference>
<dbReference type="Pfam" id="PF12840">
    <property type="entry name" value="HTH_20"/>
    <property type="match status" value="1"/>
</dbReference>
<dbReference type="PANTHER" id="PTHR43132">
    <property type="entry name" value="ARSENICAL RESISTANCE OPERON REPRESSOR ARSR-RELATED"/>
    <property type="match status" value="1"/>
</dbReference>
<organism evidence="5 6">
    <name type="scientific">Streptantibioticus ferralitis</name>
    <dbReference type="NCBI Taxonomy" id="236510"/>
    <lineage>
        <taxon>Bacteria</taxon>
        <taxon>Bacillati</taxon>
        <taxon>Actinomycetota</taxon>
        <taxon>Actinomycetes</taxon>
        <taxon>Kitasatosporales</taxon>
        <taxon>Streptomycetaceae</taxon>
        <taxon>Streptantibioticus</taxon>
    </lineage>
</organism>
<dbReference type="InterPro" id="IPR036388">
    <property type="entry name" value="WH-like_DNA-bd_sf"/>
</dbReference>
<dbReference type="Proteomes" id="UP001220022">
    <property type="component" value="Unassembled WGS sequence"/>
</dbReference>
<dbReference type="PROSITE" id="PS50987">
    <property type="entry name" value="HTH_ARSR_2"/>
    <property type="match status" value="1"/>
</dbReference>
<name>A0ABT5Z3M6_9ACTN</name>
<evidence type="ECO:0000313" key="5">
    <source>
        <dbReference type="EMBL" id="MDF2258425.1"/>
    </source>
</evidence>
<dbReference type="PANTHER" id="PTHR43132:SF2">
    <property type="entry name" value="ARSENICAL RESISTANCE OPERON REPRESSOR ARSR-RELATED"/>
    <property type="match status" value="1"/>
</dbReference>
<feature type="domain" description="HTH arsR-type" evidence="4">
    <location>
        <begin position="1"/>
        <end position="90"/>
    </location>
</feature>
<dbReference type="InterPro" id="IPR051011">
    <property type="entry name" value="Metal_resp_trans_reg"/>
</dbReference>
<keyword evidence="1" id="KW-0805">Transcription regulation</keyword>
<evidence type="ECO:0000256" key="2">
    <source>
        <dbReference type="ARBA" id="ARBA00023125"/>
    </source>
</evidence>
<dbReference type="EMBL" id="JARHTQ010000015">
    <property type="protein sequence ID" value="MDF2258425.1"/>
    <property type="molecule type" value="Genomic_DNA"/>
</dbReference>
<dbReference type="SUPFAM" id="SSF46785">
    <property type="entry name" value="Winged helix' DNA-binding domain"/>
    <property type="match status" value="1"/>
</dbReference>
<dbReference type="InterPro" id="IPR011991">
    <property type="entry name" value="ArsR-like_HTH"/>
</dbReference>
<dbReference type="PRINTS" id="PR00778">
    <property type="entry name" value="HTHARSR"/>
</dbReference>
<comment type="caution">
    <text evidence="5">The sequence shown here is derived from an EMBL/GenBank/DDBJ whole genome shotgun (WGS) entry which is preliminary data.</text>
</comment>
<reference evidence="5 6" key="1">
    <citation type="submission" date="2023-03" db="EMBL/GenBank/DDBJ databases">
        <title>Draft genome sequence of type strain Streptomyces ferralitis JCM 14344.</title>
        <authorList>
            <person name="Klaysubun C."/>
            <person name="Duangmal K."/>
        </authorList>
    </citation>
    <scope>NUCLEOTIDE SEQUENCE [LARGE SCALE GENOMIC DNA]</scope>
    <source>
        <strain evidence="5 6">JCM 14344</strain>
    </source>
</reference>
<keyword evidence="6" id="KW-1185">Reference proteome</keyword>
<dbReference type="InterPro" id="IPR036390">
    <property type="entry name" value="WH_DNA-bd_sf"/>
</dbReference>
<dbReference type="CDD" id="cd00090">
    <property type="entry name" value="HTH_ARSR"/>
    <property type="match status" value="1"/>
</dbReference>
<proteinExistence type="predicted"/>
<keyword evidence="2" id="KW-0238">DNA-binding</keyword>
<dbReference type="RefSeq" id="WP_275817430.1">
    <property type="nucleotide sequence ID" value="NZ_BAAANM010000037.1"/>
</dbReference>
<evidence type="ECO:0000256" key="3">
    <source>
        <dbReference type="ARBA" id="ARBA00023163"/>
    </source>
</evidence>
<keyword evidence="3" id="KW-0804">Transcription</keyword>
<evidence type="ECO:0000256" key="1">
    <source>
        <dbReference type="ARBA" id="ARBA00023015"/>
    </source>
</evidence>
<dbReference type="Gene3D" id="1.10.10.10">
    <property type="entry name" value="Winged helix-like DNA-binding domain superfamily/Winged helix DNA-binding domain"/>
    <property type="match status" value="1"/>
</dbReference>
<gene>
    <name evidence="5" type="ORF">P2L57_22685</name>
</gene>
<sequence length="176" mass="18636">MATDRTTLRALSDPLRLRLLNLLGTQTLSAAEAARAIGITQALASYHLRKLLDAGLVVVQHTRSNRGATEKVYELASAQERPLVFAGDDLALFLEAVATEIRRRAASADTDAPSLVSDTELWATEEAINQARTALAGATRALVDGKRPAGTPGTLPVSATTVFFQLKPEASDDVGA</sequence>
<dbReference type="SMART" id="SM00418">
    <property type="entry name" value="HTH_ARSR"/>
    <property type="match status" value="1"/>
</dbReference>